<gene>
    <name evidence="3" type="ORF">N656DRAFT_787004</name>
</gene>
<feature type="compositionally biased region" description="Basic and acidic residues" evidence="1">
    <location>
        <begin position="214"/>
        <end position="225"/>
    </location>
</feature>
<feature type="transmembrane region" description="Helical" evidence="2">
    <location>
        <begin position="88"/>
        <end position="106"/>
    </location>
</feature>
<sequence length="255" mass="28663">MAWTYRILRRPWRAKKPLYWGMIPELGGVVALLVLFALQQPDAFRTLAWSIGYDRGLNSSPRVLLYAYANHRPLPAIPLVWSQTITDYNVAISIVSLFTLLAKMIATIMKIFYPVFGTVLGLSLTALYAVSVYGQAGPDYLDPRYPSPSAWYIRLGCDIAAPYGAVKKCQLAKGAFAMTVYLLAIYVFQTCFAIWAMIPNKELDMEDDSDDENEHGPANRKDKGVEMQPTPPPLQMPFTPRTQAFHALENKLTYA</sequence>
<reference evidence="3" key="2">
    <citation type="submission" date="2023-05" db="EMBL/GenBank/DDBJ databases">
        <authorList>
            <consortium name="Lawrence Berkeley National Laboratory"/>
            <person name="Steindorff A."/>
            <person name="Hensen N."/>
            <person name="Bonometti L."/>
            <person name="Westerberg I."/>
            <person name="Brannstrom I.O."/>
            <person name="Guillou S."/>
            <person name="Cros-Aarteil S."/>
            <person name="Calhoun S."/>
            <person name="Haridas S."/>
            <person name="Kuo A."/>
            <person name="Mondo S."/>
            <person name="Pangilinan J."/>
            <person name="Riley R."/>
            <person name="Labutti K."/>
            <person name="Andreopoulos B."/>
            <person name="Lipzen A."/>
            <person name="Chen C."/>
            <person name="Yanf M."/>
            <person name="Daum C."/>
            <person name="Ng V."/>
            <person name="Clum A."/>
            <person name="Ohm R."/>
            <person name="Martin F."/>
            <person name="Silar P."/>
            <person name="Natvig D."/>
            <person name="Lalanne C."/>
            <person name="Gautier V."/>
            <person name="Ament-Velasquez S.L."/>
            <person name="Kruys A."/>
            <person name="Hutchinson M.I."/>
            <person name="Powell A.J."/>
            <person name="Barry K."/>
            <person name="Miller A.N."/>
            <person name="Grigoriev I.V."/>
            <person name="Debuchy R."/>
            <person name="Gladieux P."/>
            <person name="Thoren M.H."/>
            <person name="Johannesson H."/>
        </authorList>
    </citation>
    <scope>NUCLEOTIDE SEQUENCE</scope>
    <source>
        <strain evidence="3">CBS 508.74</strain>
    </source>
</reference>
<keyword evidence="2" id="KW-0812">Transmembrane</keyword>
<keyword evidence="2" id="KW-0472">Membrane</keyword>
<evidence type="ECO:0000256" key="1">
    <source>
        <dbReference type="SAM" id="MobiDB-lite"/>
    </source>
</evidence>
<protein>
    <submittedName>
        <fullName evidence="3">Uncharacterized protein</fullName>
    </submittedName>
</protein>
<evidence type="ECO:0000313" key="3">
    <source>
        <dbReference type="EMBL" id="KAK4116714.1"/>
    </source>
</evidence>
<feature type="transmembrane region" description="Helical" evidence="2">
    <location>
        <begin position="111"/>
        <end position="130"/>
    </location>
</feature>
<dbReference type="RefSeq" id="XP_064674284.1">
    <property type="nucleotide sequence ID" value="XM_064816565.1"/>
</dbReference>
<accession>A0AAN6TLI2</accession>
<reference evidence="3" key="1">
    <citation type="journal article" date="2023" name="Mol. Phylogenet. Evol.">
        <title>Genome-scale phylogeny and comparative genomics of the fungal order Sordariales.</title>
        <authorList>
            <person name="Hensen N."/>
            <person name="Bonometti L."/>
            <person name="Westerberg I."/>
            <person name="Brannstrom I.O."/>
            <person name="Guillou S."/>
            <person name="Cros-Aarteil S."/>
            <person name="Calhoun S."/>
            <person name="Haridas S."/>
            <person name="Kuo A."/>
            <person name="Mondo S."/>
            <person name="Pangilinan J."/>
            <person name="Riley R."/>
            <person name="LaButti K."/>
            <person name="Andreopoulos B."/>
            <person name="Lipzen A."/>
            <person name="Chen C."/>
            <person name="Yan M."/>
            <person name="Daum C."/>
            <person name="Ng V."/>
            <person name="Clum A."/>
            <person name="Steindorff A."/>
            <person name="Ohm R.A."/>
            <person name="Martin F."/>
            <person name="Silar P."/>
            <person name="Natvig D.O."/>
            <person name="Lalanne C."/>
            <person name="Gautier V."/>
            <person name="Ament-Velasquez S.L."/>
            <person name="Kruys A."/>
            <person name="Hutchinson M.I."/>
            <person name="Powell A.J."/>
            <person name="Barry K."/>
            <person name="Miller A.N."/>
            <person name="Grigoriev I.V."/>
            <person name="Debuchy R."/>
            <person name="Gladieux P."/>
            <person name="Hiltunen Thoren M."/>
            <person name="Johannesson H."/>
        </authorList>
    </citation>
    <scope>NUCLEOTIDE SEQUENCE</scope>
    <source>
        <strain evidence="3">CBS 508.74</strain>
    </source>
</reference>
<proteinExistence type="predicted"/>
<dbReference type="Proteomes" id="UP001302812">
    <property type="component" value="Unassembled WGS sequence"/>
</dbReference>
<name>A0AAN6TLI2_9PEZI</name>
<evidence type="ECO:0000256" key="2">
    <source>
        <dbReference type="SAM" id="Phobius"/>
    </source>
</evidence>
<feature type="region of interest" description="Disordered" evidence="1">
    <location>
        <begin position="205"/>
        <end position="239"/>
    </location>
</feature>
<dbReference type="AlphaFoldDB" id="A0AAN6TLI2"/>
<keyword evidence="2" id="KW-1133">Transmembrane helix</keyword>
<dbReference type="GeneID" id="89940690"/>
<dbReference type="EMBL" id="MU853333">
    <property type="protein sequence ID" value="KAK4116714.1"/>
    <property type="molecule type" value="Genomic_DNA"/>
</dbReference>
<keyword evidence="4" id="KW-1185">Reference proteome</keyword>
<comment type="caution">
    <text evidence="3">The sequence shown here is derived from an EMBL/GenBank/DDBJ whole genome shotgun (WGS) entry which is preliminary data.</text>
</comment>
<evidence type="ECO:0000313" key="4">
    <source>
        <dbReference type="Proteomes" id="UP001302812"/>
    </source>
</evidence>
<organism evidence="3 4">
    <name type="scientific">Canariomyces notabilis</name>
    <dbReference type="NCBI Taxonomy" id="2074819"/>
    <lineage>
        <taxon>Eukaryota</taxon>
        <taxon>Fungi</taxon>
        <taxon>Dikarya</taxon>
        <taxon>Ascomycota</taxon>
        <taxon>Pezizomycotina</taxon>
        <taxon>Sordariomycetes</taxon>
        <taxon>Sordariomycetidae</taxon>
        <taxon>Sordariales</taxon>
        <taxon>Chaetomiaceae</taxon>
        <taxon>Canariomyces</taxon>
    </lineage>
</organism>
<feature type="transmembrane region" description="Helical" evidence="2">
    <location>
        <begin position="178"/>
        <end position="198"/>
    </location>
</feature>